<organism evidence="1 2">
    <name type="scientific">Cohnella lubricantis</name>
    <dbReference type="NCBI Taxonomy" id="2163172"/>
    <lineage>
        <taxon>Bacteria</taxon>
        <taxon>Bacillati</taxon>
        <taxon>Bacillota</taxon>
        <taxon>Bacilli</taxon>
        <taxon>Bacillales</taxon>
        <taxon>Paenibacillaceae</taxon>
        <taxon>Cohnella</taxon>
    </lineage>
</organism>
<dbReference type="GO" id="GO:0005975">
    <property type="term" value="P:carbohydrate metabolic process"/>
    <property type="evidence" value="ECO:0007669"/>
    <property type="project" value="InterPro"/>
</dbReference>
<protein>
    <recommendedName>
        <fullName evidence="3">Glycosyltransferase</fullName>
    </recommendedName>
</protein>
<reference evidence="1 2" key="1">
    <citation type="submission" date="2020-08" db="EMBL/GenBank/DDBJ databases">
        <title>Cohnella phylogeny.</title>
        <authorList>
            <person name="Dunlap C."/>
        </authorList>
    </citation>
    <scope>NUCLEOTIDE SEQUENCE [LARGE SCALE GENOMIC DNA]</scope>
    <source>
        <strain evidence="1 2">DSM 103658</strain>
    </source>
</reference>
<keyword evidence="2" id="KW-1185">Reference proteome</keyword>
<proteinExistence type="predicted"/>
<evidence type="ECO:0000313" key="2">
    <source>
        <dbReference type="Proteomes" id="UP000574133"/>
    </source>
</evidence>
<gene>
    <name evidence="1" type="ORF">H4Q31_21030</name>
</gene>
<evidence type="ECO:0008006" key="3">
    <source>
        <dbReference type="Google" id="ProtNLM"/>
    </source>
</evidence>
<comment type="caution">
    <text evidence="1">The sequence shown here is derived from an EMBL/GenBank/DDBJ whole genome shotgun (WGS) entry which is preliminary data.</text>
</comment>
<sequence>MRRLTDDTGLLEHALGRIPRRQEGYTTDDNARALWTVAEWLDPRRKRFVGEADRATLRSLADIYLAFLLWTQQEDGWFHNNVAYDRSLEPEGVSHDCQGRAVWSCADAWVRLGEGQRETAFILFQKAIRTIGSIGSMRGRAFAMAACAHLLEAAGNGVIELPSGWRNELEHHLRRFEQILIDAFRHFSHGGWRWFEPVMSYSNGILPWAMLRAFRVTKRAETLEIGLDSLSSLQTAMTSENGCFRPIGNESWRTRDSVSYWDQQPLELFKLALALEEAAAALETVRHDGVSLLVSASSAESGRGHAKSGTLTAERSGELVLGDARLVDIAEHIEFLRQARNRCLDWFYGDNDLGVPMADPKEGCCFDGLQENGPNMNCGAEAALSYLMTHALCAD</sequence>
<evidence type="ECO:0000313" key="1">
    <source>
        <dbReference type="EMBL" id="MBB6679771.1"/>
    </source>
</evidence>
<dbReference type="EMBL" id="JACJVN010000108">
    <property type="protein sequence ID" value="MBB6679771.1"/>
    <property type="molecule type" value="Genomic_DNA"/>
</dbReference>
<dbReference type="SUPFAM" id="SSF48208">
    <property type="entry name" value="Six-hairpin glycosidases"/>
    <property type="match status" value="1"/>
</dbReference>
<dbReference type="Proteomes" id="UP000574133">
    <property type="component" value="Unassembled WGS sequence"/>
</dbReference>
<accession>A0A841TMN0</accession>
<dbReference type="InterPro" id="IPR008928">
    <property type="entry name" value="6-hairpin_glycosidase_sf"/>
</dbReference>
<name>A0A841TMN0_9BACL</name>
<dbReference type="AlphaFoldDB" id="A0A841TMN0"/>